<dbReference type="InterPro" id="IPR024638">
    <property type="entry name" value="Ctk3_N"/>
</dbReference>
<dbReference type="PROSITE" id="PS51391">
    <property type="entry name" value="CID"/>
    <property type="match status" value="1"/>
</dbReference>
<dbReference type="Pfam" id="PF12243">
    <property type="entry name" value="CTK3"/>
    <property type="match status" value="1"/>
</dbReference>
<reference evidence="3 4" key="1">
    <citation type="submission" date="2018-06" db="EMBL/GenBank/DDBJ databases">
        <title>Comparative genomics reveals the genomic features of Rhizophagus irregularis, R. cerebriforme, R. diaphanum and Gigaspora rosea, and their symbiotic lifestyle signature.</title>
        <authorList>
            <person name="Morin E."/>
            <person name="San Clemente H."/>
            <person name="Chen E.C.H."/>
            <person name="De La Providencia I."/>
            <person name="Hainaut M."/>
            <person name="Kuo A."/>
            <person name="Kohler A."/>
            <person name="Murat C."/>
            <person name="Tang N."/>
            <person name="Roy S."/>
            <person name="Loubradou J."/>
            <person name="Henrissat B."/>
            <person name="Grigoriev I.V."/>
            <person name="Corradi N."/>
            <person name="Roux C."/>
            <person name="Martin F.M."/>
        </authorList>
    </citation>
    <scope>NUCLEOTIDE SEQUENCE [LARGE SCALE GENOMIC DNA]</scope>
    <source>
        <strain evidence="3 4">DAOM 227022</strain>
    </source>
</reference>
<gene>
    <name evidence="3" type="ORF">C1645_707213</name>
</gene>
<dbReference type="STRING" id="658196.A0A397TQP2"/>
<comment type="caution">
    <text evidence="3">The sequence shown here is derived from an EMBL/GenBank/DDBJ whole genome shotgun (WGS) entry which is preliminary data.</text>
</comment>
<dbReference type="InterPro" id="IPR024637">
    <property type="entry name" value="Ctk3_C"/>
</dbReference>
<dbReference type="Pfam" id="PF12350">
    <property type="entry name" value="CTK3_C"/>
    <property type="match status" value="1"/>
</dbReference>
<evidence type="ECO:0000313" key="4">
    <source>
        <dbReference type="Proteomes" id="UP000265703"/>
    </source>
</evidence>
<dbReference type="GO" id="GO:0070692">
    <property type="term" value="C:CTDK-1 complex"/>
    <property type="evidence" value="ECO:0007669"/>
    <property type="project" value="InterPro"/>
</dbReference>
<dbReference type="Gene3D" id="1.25.40.90">
    <property type="match status" value="1"/>
</dbReference>
<feature type="compositionally biased region" description="Polar residues" evidence="1">
    <location>
        <begin position="411"/>
        <end position="431"/>
    </location>
</feature>
<evidence type="ECO:0000256" key="1">
    <source>
        <dbReference type="SAM" id="MobiDB-lite"/>
    </source>
</evidence>
<feature type="compositionally biased region" description="Basic and acidic residues" evidence="1">
    <location>
        <begin position="432"/>
        <end position="441"/>
    </location>
</feature>
<organism evidence="3 4">
    <name type="scientific">Glomus cerebriforme</name>
    <dbReference type="NCBI Taxonomy" id="658196"/>
    <lineage>
        <taxon>Eukaryota</taxon>
        <taxon>Fungi</taxon>
        <taxon>Fungi incertae sedis</taxon>
        <taxon>Mucoromycota</taxon>
        <taxon>Glomeromycotina</taxon>
        <taxon>Glomeromycetes</taxon>
        <taxon>Glomerales</taxon>
        <taxon>Glomeraceae</taxon>
        <taxon>Glomus</taxon>
    </lineage>
</organism>
<dbReference type="OrthoDB" id="21266at2759"/>
<feature type="region of interest" description="Disordered" evidence="1">
    <location>
        <begin position="370"/>
        <end position="457"/>
    </location>
</feature>
<feature type="compositionally biased region" description="Basic and acidic residues" evidence="1">
    <location>
        <begin position="476"/>
        <end position="493"/>
    </location>
</feature>
<dbReference type="EMBL" id="QKYT01000031">
    <property type="protein sequence ID" value="RIA97361.1"/>
    <property type="molecule type" value="Genomic_DNA"/>
</dbReference>
<name>A0A397TQP2_9GLOM</name>
<accession>A0A397TQP2</accession>
<feature type="region of interest" description="Disordered" evidence="1">
    <location>
        <begin position="471"/>
        <end position="493"/>
    </location>
</feature>
<evidence type="ECO:0000259" key="2">
    <source>
        <dbReference type="PROSITE" id="PS51391"/>
    </source>
</evidence>
<dbReference type="InterPro" id="IPR008942">
    <property type="entry name" value="ENTH_VHS"/>
</dbReference>
<protein>
    <submittedName>
        <fullName evidence="3">CTD kinase subunit gamma CTK3-domain-containing protein</fullName>
    </submittedName>
</protein>
<dbReference type="GO" id="GO:0032786">
    <property type="term" value="P:positive regulation of DNA-templated transcription, elongation"/>
    <property type="evidence" value="ECO:0007669"/>
    <property type="project" value="InterPro"/>
</dbReference>
<dbReference type="GO" id="GO:0045943">
    <property type="term" value="P:positive regulation of transcription by RNA polymerase I"/>
    <property type="evidence" value="ECO:0007669"/>
    <property type="project" value="TreeGrafter"/>
</dbReference>
<dbReference type="GO" id="GO:0016301">
    <property type="term" value="F:kinase activity"/>
    <property type="evidence" value="ECO:0007669"/>
    <property type="project" value="UniProtKB-KW"/>
</dbReference>
<keyword evidence="3" id="KW-0808">Transferase</keyword>
<dbReference type="InterPro" id="IPR006569">
    <property type="entry name" value="CID_dom"/>
</dbReference>
<dbReference type="InterPro" id="IPR042326">
    <property type="entry name" value="Ctk3"/>
</dbReference>
<dbReference type="PANTHER" id="PTHR28291">
    <property type="entry name" value="CTD KINASE SUBUNIT GAMMA"/>
    <property type="match status" value="1"/>
</dbReference>
<proteinExistence type="predicted"/>
<feature type="domain" description="CID" evidence="2">
    <location>
        <begin position="10"/>
        <end position="144"/>
    </location>
</feature>
<keyword evidence="4" id="KW-1185">Reference proteome</keyword>
<dbReference type="PANTHER" id="PTHR28291:SF1">
    <property type="entry name" value="CTD KINASE SUBUNIT GAMMA"/>
    <property type="match status" value="1"/>
</dbReference>
<keyword evidence="3" id="KW-0418">Kinase</keyword>
<dbReference type="Proteomes" id="UP000265703">
    <property type="component" value="Unassembled WGS sequence"/>
</dbReference>
<evidence type="ECO:0000313" key="3">
    <source>
        <dbReference type="EMBL" id="RIA97361.1"/>
    </source>
</evidence>
<dbReference type="AlphaFoldDB" id="A0A397TQP2"/>
<sequence>MSVTVPEYIDAFDARLYFVSSLKKLSVSQQTILKCRSFALRYTDWYEDLYRCIIEVMEGGNVWSRMYLLYFLDSLIERSELVNFKGYTEFILEDIEKIVGLVCKKPEGSVNLVNTLKTLERWQNKKFFDPNVIGKAKASLLAWKSEPEYPPELILTGAEIKQRMEDDRERAKLLREDSWWVDKSIEDGEALALWEETSDLDEGDYLDIITENIKQDPNFEWKSLYEEVTAWNKEQTKLEKELEKEDERIAAMNYDFEPVIHTDLLSKIPRPDQVNSEKYKDQVSKNSEVPSKIPRLRKVPSNILINMNSEEESLHETKEKISEFESMITSASSTFVATPIINVASIAENRIKVNSSVPAIVISPPNQTEIIPISPEKSGTKRIHGADDTFPGISDEQSKPKRARPAHEDPSTTLGTKESDFQELSDQNSSHVNEEENIRDSEEAEVENSNSHAPESNLEFLLQAVELVSPMTEVSLSKEDSPSRDDFHLIEKL</sequence>